<comment type="caution">
    <text evidence="2">The sequence shown here is derived from an EMBL/GenBank/DDBJ whole genome shotgun (WGS) entry which is preliminary data.</text>
</comment>
<reference evidence="2" key="1">
    <citation type="journal article" date="2015" name="Nature">
        <title>Complex archaea that bridge the gap between prokaryotes and eukaryotes.</title>
        <authorList>
            <person name="Spang A."/>
            <person name="Saw J.H."/>
            <person name="Jorgensen S.L."/>
            <person name="Zaremba-Niedzwiedzka K."/>
            <person name="Martijn J."/>
            <person name="Lind A.E."/>
            <person name="van Eijk R."/>
            <person name="Schleper C."/>
            <person name="Guy L."/>
            <person name="Ettema T.J."/>
        </authorList>
    </citation>
    <scope>NUCLEOTIDE SEQUENCE</scope>
</reference>
<dbReference type="AlphaFoldDB" id="A0A0F8VZZ9"/>
<name>A0A0F8VZZ9_9ZZZZ</name>
<proteinExistence type="predicted"/>
<dbReference type="Gene3D" id="3.40.91.30">
    <property type="match status" value="1"/>
</dbReference>
<dbReference type="Pfam" id="PF06356">
    <property type="entry name" value="DUF1064"/>
    <property type="match status" value="1"/>
</dbReference>
<accession>A0A0F8VZZ9</accession>
<evidence type="ECO:0000256" key="1">
    <source>
        <dbReference type="SAM" id="MobiDB-lite"/>
    </source>
</evidence>
<feature type="region of interest" description="Disordered" evidence="1">
    <location>
        <begin position="145"/>
        <end position="169"/>
    </location>
</feature>
<protein>
    <recommendedName>
        <fullName evidence="3">Nuclease associated modular domain-containing protein</fullName>
    </recommendedName>
</protein>
<gene>
    <name evidence="2" type="ORF">LCGC14_3129780</name>
</gene>
<feature type="non-terminal residue" evidence="2">
    <location>
        <position position="1"/>
    </location>
</feature>
<dbReference type="EMBL" id="LAZR01068264">
    <property type="protein sequence ID" value="KKK49962.1"/>
    <property type="molecule type" value="Genomic_DNA"/>
</dbReference>
<evidence type="ECO:0008006" key="3">
    <source>
        <dbReference type="Google" id="ProtNLM"/>
    </source>
</evidence>
<sequence length="316" mass="37109">WTTEAEIIHLTLPGSIRTKKTGQQVVSVQKATNSQIIEAYSKHGNIWKAAKDLGMCGQSVHERLVKLGIKCEGRGKNISSLEYSIIKKYYESTPDEKFDRKELLKKLPEKRTLSTLEYVAGNIGLGNKNRSHNLKTNKRISEIKKNTPRDPSFTFKGRKHREQSKGKISKTLKAHWEDPKSVFNDKEWRRKLKERARVNGRNAMFTNPYSRCKQGYYEITNKGKMFFRSKWEANYALYLDFLIDHKEIIKWEYEPDSFMFEQIKLGTRSYTPDFKIFNNSGDFEYHEVKGYMDSKSKTKLKRMAKYYPDTKLILIE</sequence>
<organism evidence="2">
    <name type="scientific">marine sediment metagenome</name>
    <dbReference type="NCBI Taxonomy" id="412755"/>
    <lineage>
        <taxon>unclassified sequences</taxon>
        <taxon>metagenomes</taxon>
        <taxon>ecological metagenomes</taxon>
    </lineage>
</organism>
<feature type="compositionally biased region" description="Basic residues" evidence="1">
    <location>
        <begin position="156"/>
        <end position="169"/>
    </location>
</feature>
<evidence type="ECO:0000313" key="2">
    <source>
        <dbReference type="EMBL" id="KKK49962.1"/>
    </source>
</evidence>
<dbReference type="InterPro" id="IPR009414">
    <property type="entry name" value="DUF1064"/>
</dbReference>